<keyword evidence="7 13" id="KW-0547">Nucleotide-binding</keyword>
<feature type="binding site" evidence="13">
    <location>
        <position position="128"/>
    </location>
    <ligand>
        <name>Zn(2+)</name>
        <dbReference type="ChEBI" id="CHEBI:29105"/>
    </ligand>
</feature>
<evidence type="ECO:0000256" key="2">
    <source>
        <dbReference type="ARBA" id="ARBA00004496"/>
    </source>
</evidence>
<evidence type="ECO:0000256" key="9">
    <source>
        <dbReference type="ARBA" id="ARBA00022884"/>
    </source>
</evidence>
<reference evidence="16 17" key="1">
    <citation type="submission" date="2015-11" db="EMBL/GenBank/DDBJ databases">
        <authorList>
            <person name="Lin W."/>
        </authorList>
    </citation>
    <scope>NUCLEOTIDE SEQUENCE [LARGE SCALE GENOMIC DNA]</scope>
    <source>
        <strain evidence="16 17">HCH-1</strain>
    </source>
</reference>
<proteinExistence type="inferred from homology"/>
<dbReference type="InterPro" id="IPR041872">
    <property type="entry name" value="Anticodon_Met"/>
</dbReference>
<dbReference type="SUPFAM" id="SSF47323">
    <property type="entry name" value="Anticodon-binding domain of a subclass of class I aminoacyl-tRNA synthetases"/>
    <property type="match status" value="1"/>
</dbReference>
<dbReference type="CDD" id="cd00814">
    <property type="entry name" value="MetRS_core"/>
    <property type="match status" value="1"/>
</dbReference>
<dbReference type="PANTHER" id="PTHR43326:SF1">
    <property type="entry name" value="METHIONINE--TRNA LIGASE, MITOCHONDRIAL"/>
    <property type="match status" value="1"/>
</dbReference>
<comment type="similarity">
    <text evidence="14">Belongs to the class-I aminoacyl-tRNA synthetase family.</text>
</comment>
<name>A0ABR5SGF7_9BACT</name>
<dbReference type="GO" id="GO:0004825">
    <property type="term" value="F:methionine-tRNA ligase activity"/>
    <property type="evidence" value="ECO:0007669"/>
    <property type="project" value="UniProtKB-EC"/>
</dbReference>
<dbReference type="Gene3D" id="2.40.50.140">
    <property type="entry name" value="Nucleic acid-binding proteins"/>
    <property type="match status" value="1"/>
</dbReference>
<keyword evidence="10 13" id="KW-0648">Protein biosynthesis</keyword>
<evidence type="ECO:0000256" key="10">
    <source>
        <dbReference type="ARBA" id="ARBA00022917"/>
    </source>
</evidence>
<keyword evidence="8 13" id="KW-0067">ATP-binding</keyword>
<dbReference type="Pfam" id="PF01588">
    <property type="entry name" value="tRNA_bind"/>
    <property type="match status" value="1"/>
</dbReference>
<evidence type="ECO:0000313" key="17">
    <source>
        <dbReference type="Proteomes" id="UP000060487"/>
    </source>
</evidence>
<keyword evidence="6 13" id="KW-0436">Ligase</keyword>
<dbReference type="InterPro" id="IPR023457">
    <property type="entry name" value="Met-tRNA_synth_2"/>
</dbReference>
<evidence type="ECO:0000256" key="7">
    <source>
        <dbReference type="ARBA" id="ARBA00022741"/>
    </source>
</evidence>
<keyword evidence="17" id="KW-1185">Reference proteome</keyword>
<comment type="caution">
    <text evidence="16">The sequence shown here is derived from an EMBL/GenBank/DDBJ whole genome shotgun (WGS) entry which is preliminary data.</text>
</comment>
<dbReference type="InterPro" id="IPR012340">
    <property type="entry name" value="NA-bd_OB-fold"/>
</dbReference>
<feature type="short sequence motif" description="'HIGH' region" evidence="13">
    <location>
        <begin position="13"/>
        <end position="23"/>
    </location>
</feature>
<evidence type="ECO:0000256" key="14">
    <source>
        <dbReference type="RuleBase" id="RU363039"/>
    </source>
</evidence>
<dbReference type="InterPro" id="IPR015413">
    <property type="entry name" value="Methionyl/Leucyl_tRNA_Synth"/>
</dbReference>
<keyword evidence="11 13" id="KW-0030">Aminoacyl-tRNA synthetase</keyword>
<dbReference type="Gene3D" id="2.170.220.10">
    <property type="match status" value="1"/>
</dbReference>
<organism evidence="16 17">
    <name type="scientific">Candidatus Magnetominusculus xianensis</name>
    <dbReference type="NCBI Taxonomy" id="1748249"/>
    <lineage>
        <taxon>Bacteria</taxon>
        <taxon>Pseudomonadati</taxon>
        <taxon>Nitrospirota</taxon>
        <taxon>Nitrospiria</taxon>
        <taxon>Nitrospirales</taxon>
        <taxon>Nitrospiraceae</taxon>
        <taxon>Candidatus Magnetominusculus</taxon>
    </lineage>
</organism>
<dbReference type="NCBIfam" id="NF008900">
    <property type="entry name" value="PRK12267.1"/>
    <property type="match status" value="1"/>
</dbReference>
<dbReference type="Gene3D" id="3.40.50.620">
    <property type="entry name" value="HUPs"/>
    <property type="match status" value="1"/>
</dbReference>
<dbReference type="EC" id="6.1.1.10" evidence="13"/>
<evidence type="ECO:0000256" key="11">
    <source>
        <dbReference type="ARBA" id="ARBA00023146"/>
    </source>
</evidence>
<dbReference type="NCBIfam" id="TIGR00398">
    <property type="entry name" value="metG"/>
    <property type="match status" value="1"/>
</dbReference>
<evidence type="ECO:0000256" key="3">
    <source>
        <dbReference type="ARBA" id="ARBA00011738"/>
    </source>
</evidence>
<dbReference type="RefSeq" id="WP_085051884.1">
    <property type="nucleotide sequence ID" value="NZ_LNQR01000040.1"/>
</dbReference>
<dbReference type="PRINTS" id="PR01041">
    <property type="entry name" value="TRNASYNTHMET"/>
</dbReference>
<keyword evidence="9 13" id="KW-0694">RNA-binding</keyword>
<dbReference type="NCBIfam" id="TIGR00399">
    <property type="entry name" value="metG_C_term"/>
    <property type="match status" value="1"/>
</dbReference>
<dbReference type="SUPFAM" id="SSF52374">
    <property type="entry name" value="Nucleotidylyl transferase"/>
    <property type="match status" value="1"/>
</dbReference>
<evidence type="ECO:0000256" key="12">
    <source>
        <dbReference type="ARBA" id="ARBA00047364"/>
    </source>
</evidence>
<comment type="subunit">
    <text evidence="3 13">Homodimer.</text>
</comment>
<comment type="caution">
    <text evidence="13">Lacks conserved residue(s) required for the propagation of feature annotation.</text>
</comment>
<evidence type="ECO:0000313" key="16">
    <source>
        <dbReference type="EMBL" id="KWT89289.1"/>
    </source>
</evidence>
<dbReference type="PROSITE" id="PS50886">
    <property type="entry name" value="TRBD"/>
    <property type="match status" value="1"/>
</dbReference>
<comment type="subcellular location">
    <subcellularLocation>
        <location evidence="2 13">Cytoplasm</location>
    </subcellularLocation>
</comment>
<dbReference type="PANTHER" id="PTHR43326">
    <property type="entry name" value="METHIONYL-TRNA SYNTHETASE"/>
    <property type="match status" value="1"/>
</dbReference>
<comment type="function">
    <text evidence="1 13">Is required not only for elongation of protein synthesis but also for the initiation of all mRNA translation through initiator tRNA(fMet) aminoacylation.</text>
</comment>
<evidence type="ECO:0000256" key="6">
    <source>
        <dbReference type="ARBA" id="ARBA00022598"/>
    </source>
</evidence>
<keyword evidence="5 13" id="KW-0820">tRNA-binding</keyword>
<dbReference type="InterPro" id="IPR009080">
    <property type="entry name" value="tRNAsynth_Ia_anticodon-bd"/>
</dbReference>
<dbReference type="Pfam" id="PF09334">
    <property type="entry name" value="tRNA-synt_1g"/>
    <property type="match status" value="2"/>
</dbReference>
<dbReference type="CDD" id="cd07957">
    <property type="entry name" value="Anticodon_Ia_Met"/>
    <property type="match status" value="1"/>
</dbReference>
<keyword evidence="4 13" id="KW-0963">Cytoplasm</keyword>
<comment type="catalytic activity">
    <reaction evidence="12 13">
        <text>tRNA(Met) + L-methionine + ATP = L-methionyl-tRNA(Met) + AMP + diphosphate</text>
        <dbReference type="Rhea" id="RHEA:13481"/>
        <dbReference type="Rhea" id="RHEA-COMP:9667"/>
        <dbReference type="Rhea" id="RHEA-COMP:9698"/>
        <dbReference type="ChEBI" id="CHEBI:30616"/>
        <dbReference type="ChEBI" id="CHEBI:33019"/>
        <dbReference type="ChEBI" id="CHEBI:57844"/>
        <dbReference type="ChEBI" id="CHEBI:78442"/>
        <dbReference type="ChEBI" id="CHEBI:78530"/>
        <dbReference type="ChEBI" id="CHEBI:456215"/>
        <dbReference type="EC" id="6.1.1.10"/>
    </reaction>
</comment>
<protein>
    <recommendedName>
        <fullName evidence="13">Methionine--tRNA ligase</fullName>
        <ecNumber evidence="13">6.1.1.10</ecNumber>
    </recommendedName>
    <alternativeName>
        <fullName evidence="13">Methionyl-tRNA synthetase</fullName>
        <shortName evidence="13">MetRS</shortName>
    </alternativeName>
</protein>
<evidence type="ECO:0000256" key="5">
    <source>
        <dbReference type="ARBA" id="ARBA00022555"/>
    </source>
</evidence>
<dbReference type="InterPro" id="IPR014758">
    <property type="entry name" value="Met-tRNA_synth"/>
</dbReference>
<gene>
    <name evidence="13 16" type="primary">metG</name>
    <name evidence="16" type="ORF">ASN18_1242</name>
</gene>
<feature type="binding site" evidence="13">
    <location>
        <position position="145"/>
    </location>
    <ligand>
        <name>Zn(2+)</name>
        <dbReference type="ChEBI" id="CHEBI:29105"/>
    </ligand>
</feature>
<evidence type="ECO:0000256" key="13">
    <source>
        <dbReference type="HAMAP-Rule" id="MF_01228"/>
    </source>
</evidence>
<feature type="short sequence motif" description="'KMSKS' region" evidence="13">
    <location>
        <begin position="300"/>
        <end position="304"/>
    </location>
</feature>
<dbReference type="Proteomes" id="UP000060487">
    <property type="component" value="Unassembled WGS sequence"/>
</dbReference>
<dbReference type="HAMAP" id="MF_01228">
    <property type="entry name" value="Met_tRNA_synth_type2"/>
    <property type="match status" value="1"/>
</dbReference>
<dbReference type="InterPro" id="IPR002547">
    <property type="entry name" value="tRNA-bd_dom"/>
</dbReference>
<dbReference type="InterPro" id="IPR033911">
    <property type="entry name" value="MetRS_core"/>
</dbReference>
<accession>A0ABR5SGF7</accession>
<evidence type="ECO:0000256" key="4">
    <source>
        <dbReference type="ARBA" id="ARBA00022490"/>
    </source>
</evidence>
<dbReference type="Gene3D" id="1.10.730.10">
    <property type="entry name" value="Isoleucyl-tRNA Synthetase, Domain 1"/>
    <property type="match status" value="1"/>
</dbReference>
<evidence type="ECO:0000256" key="1">
    <source>
        <dbReference type="ARBA" id="ARBA00003314"/>
    </source>
</evidence>
<dbReference type="InterPro" id="IPR004495">
    <property type="entry name" value="Met-tRNA-synth_bsu_C"/>
</dbReference>
<dbReference type="EMBL" id="LNQR01000040">
    <property type="protein sequence ID" value="KWT89289.1"/>
    <property type="molecule type" value="Genomic_DNA"/>
</dbReference>
<feature type="binding site" evidence="13">
    <location>
        <position position="148"/>
    </location>
    <ligand>
        <name>Zn(2+)</name>
        <dbReference type="ChEBI" id="CHEBI:29105"/>
    </ligand>
</feature>
<evidence type="ECO:0000256" key="8">
    <source>
        <dbReference type="ARBA" id="ARBA00022840"/>
    </source>
</evidence>
<evidence type="ECO:0000259" key="15">
    <source>
        <dbReference type="PROSITE" id="PS50886"/>
    </source>
</evidence>
<sequence>MEGKSFYVTTPIYYVNDVPHIGHAYTTVAADILARFNRLMGNAVFFLTGTDEHGQKVLKAASDAGLSPKEHTDQLHGNYKTLWAKLDITNDAFIRTTDSGHIEIVQELLQRLYDKGEIVKRRYEGWYCTHDERFWTDKDVQDRNCPECGRPVEKIEEENYFFLMSKYHDALVRHIKDNPGYIMPETRRNEVLGFLRSNALGDLCVSRPSQRLSWGVPMPFDTNYVTYVWFDALINYYSATRYLINGAADKKGCWPASVHLVGKDILTTHAVFWTTMLMALDIPLPKRLFAHGWWTTEGRKMSKSLGNVVDPFEMVERYGADAMRYFLFREVTFGLDGDFSEGALTGRINTDLANDLGNLVSRSLAMLNKFFNGKVPTPDAVEAELKDLAEGILSKIDGQLDELSFHKALDEIWTLVTYLNKYIDTNKPWVLAKNNETAGRLRTVMYSLMEGIRFVSLYLYPYMPKSMGRLYNRLTGEDILKVNLQAVSIWGLTEKEMQIQELEQLFPRIETEAKTQPSGKPPAAKTSSKEGCLENVIDVIDIADFAKVKLKTAKIMGAEAVKGSNKLIRLTVDSGEERQVVAGIGKHYKPEELIGKTVVIVANLKPAKLMGVESQGMVLAASDSEGLTLITVDREIPAGALVK</sequence>
<dbReference type="InterPro" id="IPR014729">
    <property type="entry name" value="Rossmann-like_a/b/a_fold"/>
</dbReference>
<dbReference type="SUPFAM" id="SSF50249">
    <property type="entry name" value="Nucleic acid-binding proteins"/>
    <property type="match status" value="1"/>
</dbReference>
<feature type="domain" description="TRNA-binding" evidence="15">
    <location>
        <begin position="544"/>
        <end position="643"/>
    </location>
</feature>
<dbReference type="CDD" id="cd02800">
    <property type="entry name" value="tRNA_bind_EcMetRS_like"/>
    <property type="match status" value="1"/>
</dbReference>